<accession>A0A316E6Z0</accession>
<dbReference type="PANTHER" id="PTHR43656">
    <property type="entry name" value="BINDING OXIDOREDUCTASE, PUTATIVE (AFU_ORTHOLOGUE AFUA_2G08260)-RELATED"/>
    <property type="match status" value="1"/>
</dbReference>
<name>A0A316E6Z0_9FLAO</name>
<dbReference type="Proteomes" id="UP000245430">
    <property type="component" value="Unassembled WGS sequence"/>
</dbReference>
<keyword evidence="1" id="KW-0285">Flavoprotein</keyword>
<dbReference type="Gene3D" id="3.20.20.70">
    <property type="entry name" value="Aldolase class I"/>
    <property type="match status" value="1"/>
</dbReference>
<proteinExistence type="inferred from homology"/>
<dbReference type="GO" id="GO:0016491">
    <property type="term" value="F:oxidoreductase activity"/>
    <property type="evidence" value="ECO:0007669"/>
    <property type="project" value="UniProtKB-KW"/>
</dbReference>
<keyword evidence="3" id="KW-0368">Histidine biosynthesis</keyword>
<dbReference type="RefSeq" id="WP_109682515.1">
    <property type="nucleotide sequence ID" value="NZ_QGGP01000004.1"/>
</dbReference>
<evidence type="ECO:0000256" key="1">
    <source>
        <dbReference type="ARBA" id="ARBA00022630"/>
    </source>
</evidence>
<gene>
    <name evidence="5" type="ORF">LX78_02017</name>
</gene>
<dbReference type="GO" id="GO:0000105">
    <property type="term" value="P:L-histidine biosynthetic process"/>
    <property type="evidence" value="ECO:0007669"/>
    <property type="project" value="UniProtKB-KW"/>
</dbReference>
<dbReference type="CDD" id="cd02803">
    <property type="entry name" value="OYE_like_FMN_family"/>
    <property type="match status" value="1"/>
</dbReference>
<sequence length="397" mass="43687">MNTETNSILSSRSLGQLKLKNRIIKAGCFEGMSQNGGVTPDLIEHHRKMAAGGTAMTTVAYCSVSHDGRAYDHEMWMRKELIPDLKKLTSKVHEEGAYASIQLGHCGYFASKKVIGKRPLGASPKFNLFRMSFAKAMNAADILTKIDDFVNATSMAIEAGFDAVEIHAGHGYLLSQFLSPYTNKRKDEFGGSLENRLRFLVEIIKGIRKKVGADFPILVKMNLYDGIKGGLETNEAIDIAKVLETVGVSGLIPSSGFTSRTPFLMLRGRLPIFEMVANQTSWIMKLSLALFGKLMVQEYTYTKLFHLEDAKKINDTVNIPVIYIGGIKTPEDVAQALDSGFDFVQIGRALIHDNNFVNNLTNKSNNLNICDTCNRCVAAMDGGGVYCVSNITGNYLD</sequence>
<reference evidence="5 6" key="1">
    <citation type="submission" date="2018-05" db="EMBL/GenBank/DDBJ databases">
        <title>Genomic Encyclopedia of Archaeal and Bacterial Type Strains, Phase II (KMG-II): from individual species to whole genera.</title>
        <authorList>
            <person name="Goeker M."/>
        </authorList>
    </citation>
    <scope>NUCLEOTIDE SEQUENCE [LARGE SCALE GENOMIC DNA]</scope>
    <source>
        <strain evidence="5 6">DSM 22637</strain>
    </source>
</reference>
<comment type="caution">
    <text evidence="5">The sequence shown here is derived from an EMBL/GenBank/DDBJ whole genome shotgun (WGS) entry which is preliminary data.</text>
</comment>
<dbReference type="EMBL" id="QGGP01000004">
    <property type="protein sequence ID" value="PWK18710.1"/>
    <property type="molecule type" value="Genomic_DNA"/>
</dbReference>
<protein>
    <submittedName>
        <fullName evidence="5">2,4-dienoyl-CoA reductase-like NADH-dependent reductase (Old Yellow Enzyme family)</fullName>
    </submittedName>
</protein>
<dbReference type="Pfam" id="PF00977">
    <property type="entry name" value="His_biosynth"/>
    <property type="match status" value="1"/>
</dbReference>
<evidence type="ECO:0000313" key="6">
    <source>
        <dbReference type="Proteomes" id="UP000245430"/>
    </source>
</evidence>
<evidence type="ECO:0000256" key="3">
    <source>
        <dbReference type="RuleBase" id="RU003657"/>
    </source>
</evidence>
<dbReference type="Pfam" id="PF00724">
    <property type="entry name" value="Oxidored_FMN"/>
    <property type="match status" value="1"/>
</dbReference>
<keyword evidence="3" id="KW-0028">Amino-acid biosynthesis</keyword>
<dbReference type="InterPro" id="IPR013785">
    <property type="entry name" value="Aldolase_TIM"/>
</dbReference>
<dbReference type="InterPro" id="IPR006062">
    <property type="entry name" value="His_biosynth"/>
</dbReference>
<comment type="similarity">
    <text evidence="3">Belongs to the HisA/HisF family.</text>
</comment>
<dbReference type="InterPro" id="IPR001155">
    <property type="entry name" value="OxRdtase_FMN_N"/>
</dbReference>
<dbReference type="InterPro" id="IPR051799">
    <property type="entry name" value="NADH_flavin_oxidoreductase"/>
</dbReference>
<evidence type="ECO:0000256" key="2">
    <source>
        <dbReference type="ARBA" id="ARBA00023002"/>
    </source>
</evidence>
<dbReference type="AlphaFoldDB" id="A0A316E6Z0"/>
<organism evidence="5 6">
    <name type="scientific">Xanthomarina spongicola</name>
    <dbReference type="NCBI Taxonomy" id="570520"/>
    <lineage>
        <taxon>Bacteria</taxon>
        <taxon>Pseudomonadati</taxon>
        <taxon>Bacteroidota</taxon>
        <taxon>Flavobacteriia</taxon>
        <taxon>Flavobacteriales</taxon>
        <taxon>Flavobacteriaceae</taxon>
        <taxon>Xanthomarina</taxon>
    </lineage>
</organism>
<dbReference type="GO" id="GO:0010181">
    <property type="term" value="F:FMN binding"/>
    <property type="evidence" value="ECO:0007669"/>
    <property type="project" value="InterPro"/>
</dbReference>
<dbReference type="SUPFAM" id="SSF51395">
    <property type="entry name" value="FMN-linked oxidoreductases"/>
    <property type="match status" value="1"/>
</dbReference>
<dbReference type="PANTHER" id="PTHR43656:SF2">
    <property type="entry name" value="BINDING OXIDOREDUCTASE, PUTATIVE (AFU_ORTHOLOGUE AFUA_2G08260)-RELATED"/>
    <property type="match status" value="1"/>
</dbReference>
<feature type="domain" description="NADH:flavin oxidoreductase/NADH oxidase N-terminal" evidence="4">
    <location>
        <begin position="14"/>
        <end position="247"/>
    </location>
</feature>
<keyword evidence="2" id="KW-0560">Oxidoreductase</keyword>
<keyword evidence="6" id="KW-1185">Reference proteome</keyword>
<dbReference type="OrthoDB" id="9772736at2"/>
<evidence type="ECO:0000259" key="4">
    <source>
        <dbReference type="Pfam" id="PF00724"/>
    </source>
</evidence>
<evidence type="ECO:0000313" key="5">
    <source>
        <dbReference type="EMBL" id="PWK18710.1"/>
    </source>
</evidence>